<name>A0A9D4IKF6_DREPO</name>
<dbReference type="Pfam" id="PF00147">
    <property type="entry name" value="Fibrinogen_C"/>
    <property type="match status" value="1"/>
</dbReference>
<dbReference type="NCBIfam" id="NF040941">
    <property type="entry name" value="GGGWT_bact"/>
    <property type="match status" value="1"/>
</dbReference>
<evidence type="ECO:0000313" key="3">
    <source>
        <dbReference type="Proteomes" id="UP000828390"/>
    </source>
</evidence>
<dbReference type="EMBL" id="JAIWYP010000009">
    <property type="protein sequence ID" value="KAH3776284.1"/>
    <property type="molecule type" value="Genomic_DNA"/>
</dbReference>
<proteinExistence type="predicted"/>
<feature type="non-terminal residue" evidence="2">
    <location>
        <position position="234"/>
    </location>
</feature>
<feature type="domain" description="Fibrinogen C-terminal" evidence="1">
    <location>
        <begin position="9"/>
        <end position="234"/>
    </location>
</feature>
<dbReference type="InterPro" id="IPR050373">
    <property type="entry name" value="Fibrinogen_C-term_domain"/>
</dbReference>
<dbReference type="SUPFAM" id="SSF56496">
    <property type="entry name" value="Fibrinogen C-terminal domain-like"/>
    <property type="match status" value="1"/>
</dbReference>
<dbReference type="SMART" id="SM00186">
    <property type="entry name" value="FBG"/>
    <property type="match status" value="1"/>
</dbReference>
<evidence type="ECO:0000259" key="1">
    <source>
        <dbReference type="PROSITE" id="PS51406"/>
    </source>
</evidence>
<dbReference type="PANTHER" id="PTHR19143:SF458">
    <property type="entry name" value="FIBRINOGEN C-TERMINAL DOMAIN-CONTAINING PROTEIN-RELATED"/>
    <property type="match status" value="1"/>
</dbReference>
<comment type="caution">
    <text evidence="2">The sequence shown here is derived from an EMBL/GenBank/DDBJ whole genome shotgun (WGS) entry which is preliminary data.</text>
</comment>
<sequence length="234" mass="26405">NCHNNDNITYAHSSAKDCSELLVHDARLRSGVYTITTPLTHTQVQVYCDMDTDRGGWTIFQRRFNGSVDFYRNFSDYENGFGNVAGEYWLGLKYIYEITSNGSCQLRVNITHGDGSTGFDVYSNFSLQHGTNYTLNLGERVKSQGVDSSYTFFTDSAHKPVGNASSTYDHDVDNDATNCTETYKGGWWYNACFYNINLNGLYKPGRFDLTSMKYDNGVGLTSSTIMFKDTFQKA</sequence>
<reference evidence="2" key="1">
    <citation type="journal article" date="2019" name="bioRxiv">
        <title>The Genome of the Zebra Mussel, Dreissena polymorpha: A Resource for Invasive Species Research.</title>
        <authorList>
            <person name="McCartney M.A."/>
            <person name="Auch B."/>
            <person name="Kono T."/>
            <person name="Mallez S."/>
            <person name="Zhang Y."/>
            <person name="Obille A."/>
            <person name="Becker A."/>
            <person name="Abrahante J.E."/>
            <person name="Garbe J."/>
            <person name="Badalamenti J.P."/>
            <person name="Herman A."/>
            <person name="Mangelson H."/>
            <person name="Liachko I."/>
            <person name="Sullivan S."/>
            <person name="Sone E.D."/>
            <person name="Koren S."/>
            <person name="Silverstein K.A.T."/>
            <person name="Beckman K.B."/>
            <person name="Gohl D.M."/>
        </authorList>
    </citation>
    <scope>NUCLEOTIDE SEQUENCE</scope>
    <source>
        <strain evidence="2">Duluth1</strain>
        <tissue evidence="2">Whole animal</tissue>
    </source>
</reference>
<dbReference type="Proteomes" id="UP000828390">
    <property type="component" value="Unassembled WGS sequence"/>
</dbReference>
<dbReference type="PANTHER" id="PTHR19143">
    <property type="entry name" value="FIBRINOGEN/TENASCIN/ANGIOPOEITIN"/>
    <property type="match status" value="1"/>
</dbReference>
<dbReference type="Gene3D" id="3.90.215.10">
    <property type="entry name" value="Gamma Fibrinogen, chain A, domain 1"/>
    <property type="match status" value="1"/>
</dbReference>
<gene>
    <name evidence="2" type="ORF">DPMN_177705</name>
</gene>
<dbReference type="InterPro" id="IPR014716">
    <property type="entry name" value="Fibrinogen_a/b/g_C_1"/>
</dbReference>
<dbReference type="Gene3D" id="4.10.530.10">
    <property type="entry name" value="Gamma-fibrinogen Carboxyl Terminal Fragment, domain 2"/>
    <property type="match status" value="1"/>
</dbReference>
<evidence type="ECO:0000313" key="2">
    <source>
        <dbReference type="EMBL" id="KAH3776284.1"/>
    </source>
</evidence>
<dbReference type="GO" id="GO:0005615">
    <property type="term" value="C:extracellular space"/>
    <property type="evidence" value="ECO:0007669"/>
    <property type="project" value="TreeGrafter"/>
</dbReference>
<reference evidence="2" key="2">
    <citation type="submission" date="2020-11" db="EMBL/GenBank/DDBJ databases">
        <authorList>
            <person name="McCartney M.A."/>
            <person name="Auch B."/>
            <person name="Kono T."/>
            <person name="Mallez S."/>
            <person name="Becker A."/>
            <person name="Gohl D.M."/>
            <person name="Silverstein K.A.T."/>
            <person name="Koren S."/>
            <person name="Bechman K.B."/>
            <person name="Herman A."/>
            <person name="Abrahante J.E."/>
            <person name="Garbe J."/>
        </authorList>
    </citation>
    <scope>NUCLEOTIDE SEQUENCE</scope>
    <source>
        <strain evidence="2">Duluth1</strain>
        <tissue evidence="2">Whole animal</tissue>
    </source>
</reference>
<dbReference type="PROSITE" id="PS51406">
    <property type="entry name" value="FIBRINOGEN_C_2"/>
    <property type="match status" value="1"/>
</dbReference>
<organism evidence="2 3">
    <name type="scientific">Dreissena polymorpha</name>
    <name type="common">Zebra mussel</name>
    <name type="synonym">Mytilus polymorpha</name>
    <dbReference type="NCBI Taxonomy" id="45954"/>
    <lineage>
        <taxon>Eukaryota</taxon>
        <taxon>Metazoa</taxon>
        <taxon>Spiralia</taxon>
        <taxon>Lophotrochozoa</taxon>
        <taxon>Mollusca</taxon>
        <taxon>Bivalvia</taxon>
        <taxon>Autobranchia</taxon>
        <taxon>Heteroconchia</taxon>
        <taxon>Euheterodonta</taxon>
        <taxon>Imparidentia</taxon>
        <taxon>Neoheterodontei</taxon>
        <taxon>Myida</taxon>
        <taxon>Dreissenoidea</taxon>
        <taxon>Dreissenidae</taxon>
        <taxon>Dreissena</taxon>
    </lineage>
</organism>
<accession>A0A9D4IKF6</accession>
<dbReference type="InterPro" id="IPR036056">
    <property type="entry name" value="Fibrinogen-like_C"/>
</dbReference>
<protein>
    <recommendedName>
        <fullName evidence="1">Fibrinogen C-terminal domain-containing protein</fullName>
    </recommendedName>
</protein>
<dbReference type="AlphaFoldDB" id="A0A9D4IKF6"/>
<dbReference type="InterPro" id="IPR002181">
    <property type="entry name" value="Fibrinogen_a/b/g_C_dom"/>
</dbReference>
<keyword evidence="3" id="KW-1185">Reference proteome</keyword>